<dbReference type="PANTHER" id="PTHR30435">
    <property type="entry name" value="FLAGELLAR PROTEIN"/>
    <property type="match status" value="1"/>
</dbReference>
<evidence type="ECO:0000256" key="2">
    <source>
        <dbReference type="ARBA" id="ARBA00009677"/>
    </source>
</evidence>
<comment type="subunit">
    <text evidence="6">The basal body constitutes a major portion of the flagellar organelle and consists of a number of rings mounted on a central rod.</text>
</comment>
<sequence length="135" mass="15025">MNLLGGSSFQYLQAGLDAANARNVVISNNIANVDTPHYKRSEVAFESMLKTEMNSLKMTISGKRTDPRHFVIGPTQGIPQSSLQTDHSSAMNNNGNNVDIDREMSLLAENQLRYNSYIQAVNEHIRLMRSAVEGR</sequence>
<evidence type="ECO:0000259" key="7">
    <source>
        <dbReference type="Pfam" id="PF00460"/>
    </source>
</evidence>
<comment type="caution">
    <text evidence="8">The sequence shown here is derived from an EMBL/GenBank/DDBJ whole genome shotgun (WGS) entry which is preliminary data.</text>
</comment>
<dbReference type="Pfam" id="PF00460">
    <property type="entry name" value="Flg_bb_rod"/>
    <property type="match status" value="1"/>
</dbReference>
<proteinExistence type="inferred from homology"/>
<dbReference type="PIRSF" id="PIRSF002889">
    <property type="entry name" value="Rod_FlgB"/>
    <property type="match status" value="1"/>
</dbReference>
<reference evidence="8 9" key="1">
    <citation type="submission" date="2020-04" db="EMBL/GenBank/DDBJ databases">
        <title>Paenibacillus algicola sp. nov., a novel marine bacterium producing alginate lyase.</title>
        <authorList>
            <person name="Huang H."/>
        </authorList>
    </citation>
    <scope>NUCLEOTIDE SEQUENCE [LARGE SCALE GENOMIC DNA]</scope>
    <source>
        <strain evidence="8 9">L7-75</strain>
    </source>
</reference>
<dbReference type="PANTHER" id="PTHR30435:SF12">
    <property type="entry name" value="FLAGELLAR BASAL BODY ROD PROTEIN FLGB"/>
    <property type="match status" value="1"/>
</dbReference>
<evidence type="ECO:0000313" key="9">
    <source>
        <dbReference type="Proteomes" id="UP000565468"/>
    </source>
</evidence>
<accession>A0A848M7F8</accession>
<keyword evidence="4 6" id="KW-0975">Bacterial flagellum</keyword>
<comment type="function">
    <text evidence="5 6">Structural component of flagellum, the bacterial motility apparatus. Part of the rod structure of flagellar basal body.</text>
</comment>
<name>A0A848M7F8_PAELE</name>
<dbReference type="AlphaFoldDB" id="A0A848M7F8"/>
<dbReference type="InterPro" id="IPR001444">
    <property type="entry name" value="Flag_bb_rod_N"/>
</dbReference>
<gene>
    <name evidence="8" type="primary">flgB</name>
    <name evidence="8" type="ORF">HII30_10260</name>
</gene>
<keyword evidence="8" id="KW-0969">Cilium</keyword>
<keyword evidence="8" id="KW-0282">Flagellum</keyword>
<evidence type="ECO:0000256" key="1">
    <source>
        <dbReference type="ARBA" id="ARBA00004117"/>
    </source>
</evidence>
<dbReference type="GO" id="GO:0030694">
    <property type="term" value="C:bacterial-type flagellum basal body, rod"/>
    <property type="evidence" value="ECO:0007669"/>
    <property type="project" value="InterPro"/>
</dbReference>
<dbReference type="GO" id="GO:0071978">
    <property type="term" value="P:bacterial-type flagellum-dependent swarming motility"/>
    <property type="evidence" value="ECO:0007669"/>
    <property type="project" value="TreeGrafter"/>
</dbReference>
<protein>
    <recommendedName>
        <fullName evidence="3 6">Flagellar basal body rod protein FlgB</fullName>
    </recommendedName>
</protein>
<keyword evidence="9" id="KW-1185">Reference proteome</keyword>
<evidence type="ECO:0000256" key="3">
    <source>
        <dbReference type="ARBA" id="ARBA00014376"/>
    </source>
</evidence>
<dbReference type="NCBIfam" id="TIGR01396">
    <property type="entry name" value="FlgB"/>
    <property type="match status" value="1"/>
</dbReference>
<evidence type="ECO:0000313" key="8">
    <source>
        <dbReference type="EMBL" id="NMO96151.1"/>
    </source>
</evidence>
<organism evidence="8 9">
    <name type="scientific">Paenibacillus lemnae</name>
    <dbReference type="NCBI Taxonomy" id="1330551"/>
    <lineage>
        <taxon>Bacteria</taxon>
        <taxon>Bacillati</taxon>
        <taxon>Bacillota</taxon>
        <taxon>Bacilli</taxon>
        <taxon>Bacillales</taxon>
        <taxon>Paenibacillaceae</taxon>
        <taxon>Paenibacillus</taxon>
    </lineage>
</organism>
<dbReference type="EMBL" id="JABBPN010000008">
    <property type="protein sequence ID" value="NMO96151.1"/>
    <property type="molecule type" value="Genomic_DNA"/>
</dbReference>
<dbReference type="RefSeq" id="WP_169505090.1">
    <property type="nucleotide sequence ID" value="NZ_JABBPN010000008.1"/>
</dbReference>
<comment type="subcellular location">
    <subcellularLocation>
        <location evidence="1 6">Bacterial flagellum basal body</location>
    </subcellularLocation>
</comment>
<dbReference type="InterPro" id="IPR006300">
    <property type="entry name" value="FlgB"/>
</dbReference>
<evidence type="ECO:0000256" key="5">
    <source>
        <dbReference type="ARBA" id="ARBA00024934"/>
    </source>
</evidence>
<evidence type="ECO:0000256" key="4">
    <source>
        <dbReference type="ARBA" id="ARBA00023143"/>
    </source>
</evidence>
<dbReference type="Proteomes" id="UP000565468">
    <property type="component" value="Unassembled WGS sequence"/>
</dbReference>
<dbReference type="PROSITE" id="PS00588">
    <property type="entry name" value="FLAGELLA_BB_ROD"/>
    <property type="match status" value="1"/>
</dbReference>
<evidence type="ECO:0000256" key="6">
    <source>
        <dbReference type="PIRNR" id="PIRNR002889"/>
    </source>
</evidence>
<feature type="domain" description="Flagellar basal body rod protein N-terminal" evidence="7">
    <location>
        <begin position="15"/>
        <end position="39"/>
    </location>
</feature>
<dbReference type="InterPro" id="IPR019776">
    <property type="entry name" value="Flagellar_basal_body_rod_CS"/>
</dbReference>
<comment type="similarity">
    <text evidence="2 6">Belongs to the flagella basal body rod proteins family.</text>
</comment>
<keyword evidence="8" id="KW-0966">Cell projection</keyword>